<evidence type="ECO:0000313" key="3">
    <source>
        <dbReference type="Proteomes" id="UP001549104"/>
    </source>
</evidence>
<feature type="domain" description="Gfo/Idh/MocA-like oxidoreductase N-terminal" evidence="1">
    <location>
        <begin position="64"/>
        <end position="139"/>
    </location>
</feature>
<protein>
    <submittedName>
        <fullName evidence="2">Dehydrogenase</fullName>
    </submittedName>
</protein>
<dbReference type="SUPFAM" id="SSF51735">
    <property type="entry name" value="NAD(P)-binding Rossmann-fold domains"/>
    <property type="match status" value="1"/>
</dbReference>
<accession>A0ABV2K960</accession>
<dbReference type="EMBL" id="JBEPME010000002">
    <property type="protein sequence ID" value="MET3656614.1"/>
    <property type="molecule type" value="Genomic_DNA"/>
</dbReference>
<proteinExistence type="predicted"/>
<evidence type="ECO:0000259" key="1">
    <source>
        <dbReference type="Pfam" id="PF01408"/>
    </source>
</evidence>
<dbReference type="Gene3D" id="3.30.360.10">
    <property type="entry name" value="Dihydrodipicolinate Reductase, domain 2"/>
    <property type="match status" value="1"/>
</dbReference>
<dbReference type="Pfam" id="PF01408">
    <property type="entry name" value="GFO_IDH_MocA"/>
    <property type="match status" value="1"/>
</dbReference>
<sequence length="304" mass="34024">MEDTVCTLKIGIIGLDTSHVLAFTKLLNDPSKRYHVQGGKVVIAFPGGSPNFELSMSRIDGFTRELRDSFDVEIVDSIEEVAHESDAILLESVDGAVHHEQLQKLVAIKKPIFIDKPFSLSSKVAIAMIQLAEGNQTPIMSTSALRYAENLTNVLRNSDRGRVIGADCFGPMELLDKQQGFFWYGIHMIEMLFSILGQGAKSVTTITEKEHDVITGIWKDGRIGTVRGNRKGNAQFGVLIHFENGTEYVDINLYQKPYYASLLEQIMDFFHDGISRIPLSETKEVIRFVEAANESSHYRKTIII</sequence>
<keyword evidence="3" id="KW-1185">Reference proteome</keyword>
<evidence type="ECO:0000313" key="2">
    <source>
        <dbReference type="EMBL" id="MET3656614.1"/>
    </source>
</evidence>
<comment type="caution">
    <text evidence="2">The sequence shown here is derived from an EMBL/GenBank/DDBJ whole genome shotgun (WGS) entry which is preliminary data.</text>
</comment>
<dbReference type="InterPro" id="IPR000683">
    <property type="entry name" value="Gfo/Idh/MocA-like_OxRdtase_N"/>
</dbReference>
<dbReference type="RefSeq" id="WP_354312851.1">
    <property type="nucleotide sequence ID" value="NZ_JBEPME010000002.1"/>
</dbReference>
<dbReference type="Proteomes" id="UP001549104">
    <property type="component" value="Unassembled WGS sequence"/>
</dbReference>
<name>A0ABV2K960_SPOPS</name>
<organism evidence="2 3">
    <name type="scientific">Sporosarcina psychrophila</name>
    <name type="common">Bacillus psychrophilus</name>
    <dbReference type="NCBI Taxonomy" id="1476"/>
    <lineage>
        <taxon>Bacteria</taxon>
        <taxon>Bacillati</taxon>
        <taxon>Bacillota</taxon>
        <taxon>Bacilli</taxon>
        <taxon>Bacillales</taxon>
        <taxon>Caryophanaceae</taxon>
        <taxon>Sporosarcina</taxon>
    </lineage>
</organism>
<reference evidence="2 3" key="1">
    <citation type="submission" date="2024-06" db="EMBL/GenBank/DDBJ databases">
        <title>Sorghum-associated microbial communities from plants grown in Nebraska, USA.</title>
        <authorList>
            <person name="Schachtman D."/>
        </authorList>
    </citation>
    <scope>NUCLEOTIDE SEQUENCE [LARGE SCALE GENOMIC DNA]</scope>
    <source>
        <strain evidence="2 3">1288</strain>
    </source>
</reference>
<dbReference type="Gene3D" id="3.40.50.720">
    <property type="entry name" value="NAD(P)-binding Rossmann-like Domain"/>
    <property type="match status" value="1"/>
</dbReference>
<dbReference type="InterPro" id="IPR036291">
    <property type="entry name" value="NAD(P)-bd_dom_sf"/>
</dbReference>
<gene>
    <name evidence="2" type="ORF">ABIC55_001701</name>
</gene>